<dbReference type="VEuPathDB" id="FungiDB:RhiirA1_418352"/>
<dbReference type="AlphaFoldDB" id="A0A2I1H3Y8"/>
<dbReference type="EMBL" id="LLXI01001422">
    <property type="protein sequence ID" value="PKY53583.1"/>
    <property type="molecule type" value="Genomic_DNA"/>
</dbReference>
<keyword evidence="2" id="KW-1185">Reference proteome</keyword>
<comment type="caution">
    <text evidence="1">The sequence shown here is derived from an EMBL/GenBank/DDBJ whole genome shotgun (WGS) entry which is preliminary data.</text>
</comment>
<proteinExistence type="predicted"/>
<organism evidence="1 2">
    <name type="scientific">Rhizophagus irregularis</name>
    <dbReference type="NCBI Taxonomy" id="588596"/>
    <lineage>
        <taxon>Eukaryota</taxon>
        <taxon>Fungi</taxon>
        <taxon>Fungi incertae sedis</taxon>
        <taxon>Mucoromycota</taxon>
        <taxon>Glomeromycotina</taxon>
        <taxon>Glomeromycetes</taxon>
        <taxon>Glomerales</taxon>
        <taxon>Glomeraceae</taxon>
        <taxon>Rhizophagus</taxon>
    </lineage>
</organism>
<reference evidence="1 2" key="1">
    <citation type="submission" date="2015-10" db="EMBL/GenBank/DDBJ databases">
        <title>Genome analyses suggest a sexual origin of heterokaryosis in a supposedly ancient asexual fungus.</title>
        <authorList>
            <person name="Ropars J."/>
            <person name="Sedzielewska K."/>
            <person name="Noel J."/>
            <person name="Charron P."/>
            <person name="Farinelli L."/>
            <person name="Marton T."/>
            <person name="Kruger M."/>
            <person name="Pelin A."/>
            <person name="Brachmann A."/>
            <person name="Corradi N."/>
        </authorList>
    </citation>
    <scope>NUCLEOTIDE SEQUENCE [LARGE SCALE GENOMIC DNA]</scope>
    <source>
        <strain evidence="1 2">A4</strain>
    </source>
</reference>
<dbReference type="InterPro" id="IPR015421">
    <property type="entry name" value="PyrdxlP-dep_Trfase_major"/>
</dbReference>
<evidence type="ECO:0000313" key="2">
    <source>
        <dbReference type="Proteomes" id="UP000234323"/>
    </source>
</evidence>
<feature type="non-terminal residue" evidence="1">
    <location>
        <position position="1"/>
    </location>
</feature>
<protein>
    <submittedName>
        <fullName evidence="1">Uncharacterized protein</fullName>
    </submittedName>
</protein>
<evidence type="ECO:0000313" key="1">
    <source>
        <dbReference type="EMBL" id="PKY53583.1"/>
    </source>
</evidence>
<accession>A0A2I1H3Y8</accession>
<gene>
    <name evidence="1" type="ORF">RhiirA4_409156</name>
</gene>
<name>A0A2I1H3Y8_9GLOM</name>
<dbReference type="Gene3D" id="3.40.640.10">
    <property type="entry name" value="Type I PLP-dependent aspartate aminotransferase-like (Major domain)"/>
    <property type="match status" value="1"/>
</dbReference>
<dbReference type="Proteomes" id="UP000234323">
    <property type="component" value="Unassembled WGS sequence"/>
</dbReference>
<sequence>TVIDGSKSPWNNRGFPIFTNPSSDHHGLIYWDIFGYNAFTMKARSEIMRNVGPFHIQAENVLELEKWLESRDGVL</sequence>